<dbReference type="GO" id="GO:0006520">
    <property type="term" value="P:amino acid metabolic process"/>
    <property type="evidence" value="ECO:0007669"/>
    <property type="project" value="InterPro"/>
</dbReference>
<dbReference type="Gene3D" id="3.90.1150.10">
    <property type="entry name" value="Aspartate Aminotransferase, domain 1"/>
    <property type="match status" value="1"/>
</dbReference>
<dbReference type="Pfam" id="PF00282">
    <property type="entry name" value="Pyridoxal_deC"/>
    <property type="match status" value="1"/>
</dbReference>
<comment type="cofactor">
    <cofactor evidence="1 6 7">
        <name>pyridoxal 5'-phosphate</name>
        <dbReference type="ChEBI" id="CHEBI:597326"/>
    </cofactor>
</comment>
<proteinExistence type="inferred from homology"/>
<dbReference type="EMBL" id="CP012333">
    <property type="protein sequence ID" value="AKV02460.1"/>
    <property type="molecule type" value="Genomic_DNA"/>
</dbReference>
<keyword evidence="5 7" id="KW-0456">Lyase</keyword>
<dbReference type="SUPFAM" id="SSF53383">
    <property type="entry name" value="PLP-dependent transferases"/>
    <property type="match status" value="1"/>
</dbReference>
<evidence type="ECO:0000256" key="2">
    <source>
        <dbReference type="ARBA" id="ARBA00009533"/>
    </source>
</evidence>
<evidence type="ECO:0000256" key="3">
    <source>
        <dbReference type="ARBA" id="ARBA00022793"/>
    </source>
</evidence>
<evidence type="ECO:0000256" key="4">
    <source>
        <dbReference type="ARBA" id="ARBA00022898"/>
    </source>
</evidence>
<gene>
    <name evidence="8" type="ORF">AKJ09_09123</name>
</gene>
<dbReference type="PRINTS" id="PR00800">
    <property type="entry name" value="YHDCRBOXLASE"/>
</dbReference>
<keyword evidence="3" id="KW-0210">Decarboxylase</keyword>
<dbReference type="InterPro" id="IPR002129">
    <property type="entry name" value="PyrdxlP-dep_de-COase"/>
</dbReference>
<accession>A0A0K1QAL1</accession>
<dbReference type="Gene3D" id="1.20.1340.10">
    <property type="entry name" value="dopa decarboxylase, N-terminal domain"/>
    <property type="match status" value="1"/>
</dbReference>
<dbReference type="GO" id="GO:0019752">
    <property type="term" value="P:carboxylic acid metabolic process"/>
    <property type="evidence" value="ECO:0007669"/>
    <property type="project" value="InterPro"/>
</dbReference>
<dbReference type="STRING" id="1391654.AKJ09_09123"/>
<reference evidence="8 9" key="1">
    <citation type="submission" date="2015-08" db="EMBL/GenBank/DDBJ databases">
        <authorList>
            <person name="Babu N.S."/>
            <person name="Beckwith C.J."/>
            <person name="Beseler K.G."/>
            <person name="Brison A."/>
            <person name="Carone J.V."/>
            <person name="Caskin T.P."/>
            <person name="Diamond M."/>
            <person name="Durham M.E."/>
            <person name="Foxe J.M."/>
            <person name="Go M."/>
            <person name="Henderson B.A."/>
            <person name="Jones I.B."/>
            <person name="McGettigan J.A."/>
            <person name="Micheletti S.J."/>
            <person name="Nasrallah M.E."/>
            <person name="Ortiz D."/>
            <person name="Piller C.R."/>
            <person name="Privatt S.R."/>
            <person name="Schneider S.L."/>
            <person name="Sharp S."/>
            <person name="Smith T.C."/>
            <person name="Stanton J.D."/>
            <person name="Ullery H.E."/>
            <person name="Wilson R.J."/>
            <person name="Serrano M.G."/>
            <person name="Buck G."/>
            <person name="Lee V."/>
            <person name="Wang Y."/>
            <person name="Carvalho R."/>
            <person name="Voegtly L."/>
            <person name="Shi R."/>
            <person name="Duckworth R."/>
            <person name="Johnson A."/>
            <person name="Loviza R."/>
            <person name="Walstead R."/>
            <person name="Shah Z."/>
            <person name="Kiflezghi M."/>
            <person name="Wade K."/>
            <person name="Ball S.L."/>
            <person name="Bradley K.W."/>
            <person name="Asai D.J."/>
            <person name="Bowman C.A."/>
            <person name="Russell D.A."/>
            <person name="Pope W.H."/>
            <person name="Jacobs-Sera D."/>
            <person name="Hendrix R.W."/>
            <person name="Hatfull G.F."/>
        </authorList>
    </citation>
    <scope>NUCLEOTIDE SEQUENCE [LARGE SCALE GENOMIC DNA]</scope>
    <source>
        <strain evidence="8 9">DSM 27648</strain>
    </source>
</reference>
<evidence type="ECO:0000256" key="5">
    <source>
        <dbReference type="ARBA" id="ARBA00023239"/>
    </source>
</evidence>
<dbReference type="InterPro" id="IPR010977">
    <property type="entry name" value="Aromatic_deC"/>
</dbReference>
<protein>
    <submittedName>
        <fullName evidence="8">Aromatic-L-amino-acid decarboxylase</fullName>
    </submittedName>
</protein>
<dbReference type="PANTHER" id="PTHR11999">
    <property type="entry name" value="GROUP II PYRIDOXAL-5-PHOSPHATE DECARBOXYLASE"/>
    <property type="match status" value="1"/>
</dbReference>
<dbReference type="InterPro" id="IPR015422">
    <property type="entry name" value="PyrdxlP-dep_Trfase_small"/>
</dbReference>
<dbReference type="AlphaFoldDB" id="A0A0K1QAL1"/>
<keyword evidence="4 6" id="KW-0663">Pyridoxal phosphate</keyword>
<dbReference type="PATRIC" id="fig|1391654.3.peg.9245"/>
<dbReference type="PROSITE" id="PS00392">
    <property type="entry name" value="DDC_GAD_HDC_YDC"/>
    <property type="match status" value="1"/>
</dbReference>
<dbReference type="RefSeq" id="WP_146653381.1">
    <property type="nucleotide sequence ID" value="NZ_CP012333.1"/>
</dbReference>
<dbReference type="KEGG" id="llu:AKJ09_09123"/>
<dbReference type="GO" id="GO:0030170">
    <property type="term" value="F:pyridoxal phosphate binding"/>
    <property type="evidence" value="ECO:0007669"/>
    <property type="project" value="InterPro"/>
</dbReference>
<dbReference type="Proteomes" id="UP000064967">
    <property type="component" value="Chromosome"/>
</dbReference>
<evidence type="ECO:0000313" key="8">
    <source>
        <dbReference type="EMBL" id="AKV02460.1"/>
    </source>
</evidence>
<dbReference type="InterPro" id="IPR015421">
    <property type="entry name" value="PyrdxlP-dep_Trfase_major"/>
</dbReference>
<evidence type="ECO:0000256" key="6">
    <source>
        <dbReference type="PIRSR" id="PIRSR602129-50"/>
    </source>
</evidence>
<evidence type="ECO:0000256" key="7">
    <source>
        <dbReference type="RuleBase" id="RU000382"/>
    </source>
</evidence>
<comment type="similarity">
    <text evidence="2 7">Belongs to the group II decarboxylase family.</text>
</comment>
<sequence>MPRRADGLPTLDPPSFDAFRKKAHEMLDGIVDHVEHLADGPAWRPMPADVRSAFDAPVPFGETPIEDVHAEFERLILPYGSGNAHPRFVGWVQGGGTPYGMMAELLAAGLNPNVGGRDHAAIEVERQIVRWMRRLFGFPESATGILVTGTSMANLLAVIVAKTKRLGAATRERGLAAEGMRLIAYTSTAAHGCVRRAMEHSGLGSANLRMIPTDAGHRMNLDALTAAIAKDRAEGHTPFLVVGNAGTVDIGAIDHLDALATCAKQNDLWFHVDGAFGSLGVFSPELAPKLAGLERADSIALDFHKWGQVPYDAGFLLVRDGEAHRAAFADEPAYLARDERGLSAGQPWFTDFGPDLSRGFRALKVWFTLKTFGVDRLGATMAETCRLAQVLEARVASEPTLELLAPVPLNIVCFRVRHGDPELADRLNRDIVVELQESGVAVPSTTRIDGKLAIRVAIVNHRCREPDLQALVDAIVAKAP</sequence>
<dbReference type="Gene3D" id="3.40.640.10">
    <property type="entry name" value="Type I PLP-dependent aspartate aminotransferase-like (Major domain)"/>
    <property type="match status" value="1"/>
</dbReference>
<keyword evidence="9" id="KW-1185">Reference proteome</keyword>
<dbReference type="PANTHER" id="PTHR11999:SF70">
    <property type="entry name" value="MIP05841P"/>
    <property type="match status" value="1"/>
</dbReference>
<dbReference type="InterPro" id="IPR021115">
    <property type="entry name" value="Pyridoxal-P_BS"/>
</dbReference>
<dbReference type="OrthoDB" id="9803665at2"/>
<evidence type="ECO:0000256" key="1">
    <source>
        <dbReference type="ARBA" id="ARBA00001933"/>
    </source>
</evidence>
<organism evidence="8 9">
    <name type="scientific">Labilithrix luteola</name>
    <dbReference type="NCBI Taxonomy" id="1391654"/>
    <lineage>
        <taxon>Bacteria</taxon>
        <taxon>Pseudomonadati</taxon>
        <taxon>Myxococcota</taxon>
        <taxon>Polyangia</taxon>
        <taxon>Polyangiales</taxon>
        <taxon>Labilitrichaceae</taxon>
        <taxon>Labilithrix</taxon>
    </lineage>
</organism>
<evidence type="ECO:0000313" key="9">
    <source>
        <dbReference type="Proteomes" id="UP000064967"/>
    </source>
</evidence>
<name>A0A0K1QAL1_9BACT</name>
<feature type="modified residue" description="N6-(pyridoxal phosphate)lysine" evidence="6">
    <location>
        <position position="305"/>
    </location>
</feature>
<dbReference type="GO" id="GO:0016831">
    <property type="term" value="F:carboxy-lyase activity"/>
    <property type="evidence" value="ECO:0007669"/>
    <property type="project" value="UniProtKB-KW"/>
</dbReference>
<dbReference type="InterPro" id="IPR015424">
    <property type="entry name" value="PyrdxlP-dep_Trfase"/>
</dbReference>